<reference evidence="1 2" key="1">
    <citation type="submission" date="2013-01" db="EMBL/GenBank/DDBJ databases">
        <authorList>
            <person name="Bench S."/>
        </authorList>
    </citation>
    <scope>NUCLEOTIDE SEQUENCE [LARGE SCALE GENOMIC DNA]</scope>
    <source>
        <strain evidence="1 2">WH 8502</strain>
    </source>
</reference>
<protein>
    <submittedName>
        <fullName evidence="1">Ubiquinone/menaquinone biosynthesis methyltransferase UbiE</fullName>
    </submittedName>
</protein>
<organism evidence="1 2">
    <name type="scientific">Crocosphaera watsonii WH 8502</name>
    <dbReference type="NCBI Taxonomy" id="423474"/>
    <lineage>
        <taxon>Bacteria</taxon>
        <taxon>Bacillati</taxon>
        <taxon>Cyanobacteriota</taxon>
        <taxon>Cyanophyceae</taxon>
        <taxon>Oscillatoriophycideae</taxon>
        <taxon>Chroococcales</taxon>
        <taxon>Aphanothecaceae</taxon>
        <taxon>Crocosphaera</taxon>
    </lineage>
</organism>
<keyword evidence="1" id="KW-0808">Transferase</keyword>
<evidence type="ECO:0000313" key="1">
    <source>
        <dbReference type="EMBL" id="CCQ49261.1"/>
    </source>
</evidence>
<proteinExistence type="predicted"/>
<name>T2I771_CROWT</name>
<dbReference type="Proteomes" id="UP000018348">
    <property type="component" value="Unassembled WGS sequence"/>
</dbReference>
<dbReference type="EMBL" id="CAQK01000105">
    <property type="protein sequence ID" value="CCQ49261.1"/>
    <property type="molecule type" value="Genomic_DNA"/>
</dbReference>
<reference evidence="1 2" key="2">
    <citation type="submission" date="2013-09" db="EMBL/GenBank/DDBJ databases">
        <title>Whole genome comparison of six Crocosphaera watsonii strains with differing phenotypes.</title>
        <authorList>
            <person name="Bench S.R."/>
            <person name="Heller P."/>
            <person name="Frank I."/>
            <person name="Arciniega M."/>
            <person name="Shilova I.N."/>
            <person name="Zehr J.P."/>
        </authorList>
    </citation>
    <scope>NUCLEOTIDE SEQUENCE [LARGE SCALE GENOMIC DNA]</scope>
    <source>
        <strain evidence="1 2">WH 8502</strain>
    </source>
</reference>
<dbReference type="GO" id="GO:0008168">
    <property type="term" value="F:methyltransferase activity"/>
    <property type="evidence" value="ECO:0007669"/>
    <property type="project" value="UniProtKB-KW"/>
</dbReference>
<dbReference type="AlphaFoldDB" id="T2I771"/>
<comment type="caution">
    <text evidence="1">The sequence shown here is derived from an EMBL/GenBank/DDBJ whole genome shotgun (WGS) entry which is preliminary data.</text>
</comment>
<keyword evidence="1" id="KW-0489">Methyltransferase</keyword>
<keyword evidence="1" id="KW-0830">Ubiquinone</keyword>
<accession>T2I771</accession>
<dbReference type="GO" id="GO:0032259">
    <property type="term" value="P:methylation"/>
    <property type="evidence" value="ECO:0007669"/>
    <property type="project" value="UniProtKB-KW"/>
</dbReference>
<evidence type="ECO:0000313" key="2">
    <source>
        <dbReference type="Proteomes" id="UP000018348"/>
    </source>
</evidence>
<gene>
    <name evidence="1" type="ORF">CWATWH8502_2331</name>
</gene>
<sequence>MPSLERFPIGTEQVKLAQEVGFNSVIHYPIAGGLMGVLVGSKTVSSEQ</sequence>